<dbReference type="KEGG" id="more:E1B28_009115"/>
<sequence length="217" mass="24909">MPKVSEAAQETQRTRPPRVAAPAVSFCNKNEEEEEILGVVLDEIRVQEEDEDDFAGIGRLLKDLYKRQAKKTTLANAAYENQKKAIYTAGRHLAQEIVRDAVRQLDNVEESLLEMKKREWSYERYVADIIPLWNEQDALINQLLDTYDHPLDDVFPNRAETIASAEQTLKENPARRKKALEQFLGKAREQLEESCRNKEAATDASKLIKHYKALLLA</sequence>
<protein>
    <submittedName>
        <fullName evidence="2">Uncharacterized protein</fullName>
    </submittedName>
</protein>
<dbReference type="OrthoDB" id="3264586at2759"/>
<accession>A0A9P7S115</accession>
<dbReference type="EMBL" id="CM032185">
    <property type="protein sequence ID" value="KAG7092796.1"/>
    <property type="molecule type" value="Genomic_DNA"/>
</dbReference>
<evidence type="ECO:0000313" key="3">
    <source>
        <dbReference type="Proteomes" id="UP001049176"/>
    </source>
</evidence>
<name>A0A9P7S115_9AGAR</name>
<proteinExistence type="predicted"/>
<evidence type="ECO:0000313" key="2">
    <source>
        <dbReference type="EMBL" id="KAG7092796.1"/>
    </source>
</evidence>
<dbReference type="AlphaFoldDB" id="A0A9P7S115"/>
<organism evidence="2 3">
    <name type="scientific">Marasmius oreades</name>
    <name type="common">fairy-ring Marasmius</name>
    <dbReference type="NCBI Taxonomy" id="181124"/>
    <lineage>
        <taxon>Eukaryota</taxon>
        <taxon>Fungi</taxon>
        <taxon>Dikarya</taxon>
        <taxon>Basidiomycota</taxon>
        <taxon>Agaricomycotina</taxon>
        <taxon>Agaricomycetes</taxon>
        <taxon>Agaricomycetidae</taxon>
        <taxon>Agaricales</taxon>
        <taxon>Marasmiineae</taxon>
        <taxon>Marasmiaceae</taxon>
        <taxon>Marasmius</taxon>
    </lineage>
</organism>
<comment type="caution">
    <text evidence="2">The sequence shown here is derived from an EMBL/GenBank/DDBJ whole genome shotgun (WGS) entry which is preliminary data.</text>
</comment>
<dbReference type="Proteomes" id="UP001049176">
    <property type="component" value="Chromosome 5"/>
</dbReference>
<dbReference type="RefSeq" id="XP_043009266.1">
    <property type="nucleotide sequence ID" value="XM_043153980.1"/>
</dbReference>
<keyword evidence="3" id="KW-1185">Reference proteome</keyword>
<feature type="region of interest" description="Disordered" evidence="1">
    <location>
        <begin position="1"/>
        <end position="20"/>
    </location>
</feature>
<dbReference type="GeneID" id="66078191"/>
<reference evidence="2" key="1">
    <citation type="journal article" date="2021" name="Genome Biol. Evol.">
        <title>The assembled and annotated genome of the fairy-ring fungus Marasmius oreades.</title>
        <authorList>
            <person name="Hiltunen M."/>
            <person name="Ament-Velasquez S.L."/>
            <person name="Johannesson H."/>
        </authorList>
    </citation>
    <scope>NUCLEOTIDE SEQUENCE</scope>
    <source>
        <strain evidence="2">03SP1</strain>
    </source>
</reference>
<evidence type="ECO:0000256" key="1">
    <source>
        <dbReference type="SAM" id="MobiDB-lite"/>
    </source>
</evidence>
<gene>
    <name evidence="2" type="ORF">E1B28_009115</name>
</gene>